<evidence type="ECO:0000256" key="1">
    <source>
        <dbReference type="SAM" id="MobiDB-lite"/>
    </source>
</evidence>
<feature type="compositionally biased region" description="Low complexity" evidence="1">
    <location>
        <begin position="177"/>
        <end position="190"/>
    </location>
</feature>
<feature type="transmembrane region" description="Helical" evidence="2">
    <location>
        <begin position="507"/>
        <end position="527"/>
    </location>
</feature>
<evidence type="ECO:0000313" key="3">
    <source>
        <dbReference type="EMBL" id="CAB9525635.1"/>
    </source>
</evidence>
<feature type="compositionally biased region" description="Polar residues" evidence="1">
    <location>
        <begin position="282"/>
        <end position="296"/>
    </location>
</feature>
<organism evidence="3 4">
    <name type="scientific">Seminavis robusta</name>
    <dbReference type="NCBI Taxonomy" id="568900"/>
    <lineage>
        <taxon>Eukaryota</taxon>
        <taxon>Sar</taxon>
        <taxon>Stramenopiles</taxon>
        <taxon>Ochrophyta</taxon>
        <taxon>Bacillariophyta</taxon>
        <taxon>Bacillariophyceae</taxon>
        <taxon>Bacillariophycidae</taxon>
        <taxon>Naviculales</taxon>
        <taxon>Naviculaceae</taxon>
        <taxon>Seminavis</taxon>
    </lineage>
</organism>
<protein>
    <submittedName>
        <fullName evidence="3">Uncharacterized protein</fullName>
    </submittedName>
</protein>
<feature type="region of interest" description="Disordered" evidence="1">
    <location>
        <begin position="144"/>
        <end position="190"/>
    </location>
</feature>
<gene>
    <name evidence="3" type="ORF">SEMRO_1704_G292370.1</name>
</gene>
<feature type="region of interest" description="Disordered" evidence="1">
    <location>
        <begin position="445"/>
        <end position="469"/>
    </location>
</feature>
<comment type="caution">
    <text evidence="3">The sequence shown here is derived from an EMBL/GenBank/DDBJ whole genome shotgun (WGS) entry which is preliminary data.</text>
</comment>
<keyword evidence="4" id="KW-1185">Reference proteome</keyword>
<reference evidence="3" key="1">
    <citation type="submission" date="2020-06" db="EMBL/GenBank/DDBJ databases">
        <authorList>
            <consortium name="Plant Systems Biology data submission"/>
        </authorList>
    </citation>
    <scope>NUCLEOTIDE SEQUENCE</scope>
    <source>
        <strain evidence="3">D6</strain>
    </source>
</reference>
<keyword evidence="2" id="KW-1133">Transmembrane helix</keyword>
<feature type="region of interest" description="Disordered" evidence="1">
    <location>
        <begin position="275"/>
        <end position="308"/>
    </location>
</feature>
<dbReference type="EMBL" id="CAICTM010001702">
    <property type="protein sequence ID" value="CAB9525635.1"/>
    <property type="molecule type" value="Genomic_DNA"/>
</dbReference>
<keyword evidence="2" id="KW-0812">Transmembrane</keyword>
<evidence type="ECO:0000256" key="2">
    <source>
        <dbReference type="SAM" id="Phobius"/>
    </source>
</evidence>
<dbReference type="Proteomes" id="UP001153069">
    <property type="component" value="Unassembled WGS sequence"/>
</dbReference>
<evidence type="ECO:0000313" key="4">
    <source>
        <dbReference type="Proteomes" id="UP001153069"/>
    </source>
</evidence>
<accession>A0A9N8EVS0</accession>
<proteinExistence type="predicted"/>
<dbReference type="AlphaFoldDB" id="A0A9N8EVS0"/>
<name>A0A9N8EVS0_9STRA</name>
<keyword evidence="2" id="KW-0472">Membrane</keyword>
<sequence>MAYPSATSAAATTRAIFSKQESDEARIGRTQDAQLDTNTLDLFFADENDSDFLSLGGQHYDYHGMSLEGANGVPTDRGHGIRQAYSASPIMTAWSWLDSIAPTPKGMGSSGADLSLSKTDSSKLAPKKKRDFKVKVSITNKEGDSTEHAVIKTRREKKTAPTSSSSTSTEYRYNANSTSSSSYPTTSSDTASGVENFEMVLKEPTRQYTAAQTTKPTLREIDTEQSEDSAWSRDRFSGLRLQQTHHHIDSPFFGRSSSVVKTLAKGLRQTGSLLDTGEEEVPSSSACSANLDTGSSLGIRGEQQGTPEKTASYGYDSSLMFASFFSLSSMDDDTNKENCTSYNAQQQSAFIPTSWTPEQKTTTLQPKEPHNHQIDTQEQEQGCYFPPPYEKSSPFQIFKFKPFLAHPSTAWQSLSWGQSSCAGSSYTWATTLKKNGEFTCCETSDDQEVPSNFQDEPPEASSTSSGSLSMRTWGKLDSYRAFRLGGNVFHIREVLAKQQARRFARRIVLTLMFIAVTVVIVVLSIFLKRANERDDESTTSIQKI</sequence>